<evidence type="ECO:0000256" key="10">
    <source>
        <dbReference type="ARBA" id="ARBA00022777"/>
    </source>
</evidence>
<dbReference type="GO" id="GO:0004594">
    <property type="term" value="F:pantothenate kinase activity"/>
    <property type="evidence" value="ECO:0007669"/>
    <property type="project" value="UniProtKB-EC"/>
</dbReference>
<evidence type="ECO:0000256" key="8">
    <source>
        <dbReference type="ARBA" id="ARBA00022679"/>
    </source>
</evidence>
<comment type="subcellular location">
    <subcellularLocation>
        <location evidence="2 14 15">Cytoplasm</location>
    </subcellularLocation>
</comment>
<dbReference type="Gene3D" id="3.40.50.300">
    <property type="entry name" value="P-loop containing nucleotide triphosphate hydrolases"/>
    <property type="match status" value="1"/>
</dbReference>
<dbReference type="InterPro" id="IPR006083">
    <property type="entry name" value="PRK/URK"/>
</dbReference>
<comment type="catalytic activity">
    <reaction evidence="1 14 15">
        <text>(R)-pantothenate + ATP = (R)-4'-phosphopantothenate + ADP + H(+)</text>
        <dbReference type="Rhea" id="RHEA:16373"/>
        <dbReference type="ChEBI" id="CHEBI:10986"/>
        <dbReference type="ChEBI" id="CHEBI:15378"/>
        <dbReference type="ChEBI" id="CHEBI:29032"/>
        <dbReference type="ChEBI" id="CHEBI:30616"/>
        <dbReference type="ChEBI" id="CHEBI:456216"/>
        <dbReference type="EC" id="2.7.1.33"/>
    </reaction>
</comment>
<dbReference type="SUPFAM" id="SSF52540">
    <property type="entry name" value="P-loop containing nucleoside triphosphate hydrolases"/>
    <property type="match status" value="1"/>
</dbReference>
<feature type="domain" description="Phosphoribulokinase/uridine kinase" evidence="16">
    <location>
        <begin position="83"/>
        <end position="227"/>
    </location>
</feature>
<proteinExistence type="inferred from homology"/>
<evidence type="ECO:0000256" key="2">
    <source>
        <dbReference type="ARBA" id="ARBA00004496"/>
    </source>
</evidence>
<dbReference type="InterPro" id="IPR004566">
    <property type="entry name" value="PanK"/>
</dbReference>
<evidence type="ECO:0000256" key="7">
    <source>
        <dbReference type="ARBA" id="ARBA00022490"/>
    </source>
</evidence>
<dbReference type="Proteomes" id="UP000749311">
    <property type="component" value="Unassembled WGS sequence"/>
</dbReference>
<comment type="similarity">
    <text evidence="4 14 15">Belongs to the prokaryotic pantothenate kinase family.</text>
</comment>
<dbReference type="Pfam" id="PF00485">
    <property type="entry name" value="PRK"/>
    <property type="match status" value="1"/>
</dbReference>
<evidence type="ECO:0000256" key="14">
    <source>
        <dbReference type="HAMAP-Rule" id="MF_00215"/>
    </source>
</evidence>
<dbReference type="NCBIfam" id="TIGR00554">
    <property type="entry name" value="panK_bact"/>
    <property type="match status" value="1"/>
</dbReference>
<feature type="binding site" evidence="14">
    <location>
        <begin position="88"/>
        <end position="95"/>
    </location>
    <ligand>
        <name>ATP</name>
        <dbReference type="ChEBI" id="CHEBI:30616"/>
    </ligand>
</feature>
<dbReference type="InterPro" id="IPR027417">
    <property type="entry name" value="P-loop_NTPase"/>
</dbReference>
<keyword evidence="18" id="KW-1185">Reference proteome</keyword>
<comment type="caution">
    <text evidence="17">The sequence shown here is derived from an EMBL/GenBank/DDBJ whole genome shotgun (WGS) entry which is preliminary data.</text>
</comment>
<dbReference type="CDD" id="cd02025">
    <property type="entry name" value="PanK"/>
    <property type="match status" value="1"/>
</dbReference>
<dbReference type="EMBL" id="JAAMOZ010000001">
    <property type="protein sequence ID" value="NIH55877.1"/>
    <property type="molecule type" value="Genomic_DNA"/>
</dbReference>
<dbReference type="PANTHER" id="PTHR10285">
    <property type="entry name" value="URIDINE KINASE"/>
    <property type="match status" value="1"/>
</dbReference>
<keyword evidence="7 14" id="KW-0963">Cytoplasm</keyword>
<gene>
    <name evidence="14" type="primary">coaA</name>
    <name evidence="17" type="ORF">FB473_000522</name>
</gene>
<reference evidence="17 18" key="1">
    <citation type="submission" date="2020-02" db="EMBL/GenBank/DDBJ databases">
        <title>Sequencing the genomes of 1000 actinobacteria strains.</title>
        <authorList>
            <person name="Klenk H.-P."/>
        </authorList>
    </citation>
    <scope>NUCLEOTIDE SEQUENCE [LARGE SCALE GENOMIC DNA]</scope>
    <source>
        <strain evidence="17 18">DSM 19609</strain>
    </source>
</reference>
<organism evidence="17 18">
    <name type="scientific">Brooklawnia cerclae</name>
    <dbReference type="NCBI Taxonomy" id="349934"/>
    <lineage>
        <taxon>Bacteria</taxon>
        <taxon>Bacillati</taxon>
        <taxon>Actinomycetota</taxon>
        <taxon>Actinomycetes</taxon>
        <taxon>Propionibacteriales</taxon>
        <taxon>Propionibacteriaceae</taxon>
        <taxon>Brooklawnia</taxon>
    </lineage>
</organism>
<evidence type="ECO:0000256" key="12">
    <source>
        <dbReference type="ARBA" id="ARBA00022993"/>
    </source>
</evidence>
<evidence type="ECO:0000313" key="18">
    <source>
        <dbReference type="Proteomes" id="UP000749311"/>
    </source>
</evidence>
<dbReference type="RefSeq" id="WP_167164573.1">
    <property type="nucleotide sequence ID" value="NZ_BAAAOO010000002.1"/>
</dbReference>
<dbReference type="PIRSF" id="PIRSF000545">
    <property type="entry name" value="Pantothenate_kin"/>
    <property type="match status" value="1"/>
</dbReference>
<evidence type="ECO:0000256" key="4">
    <source>
        <dbReference type="ARBA" id="ARBA00006087"/>
    </source>
</evidence>
<evidence type="ECO:0000256" key="1">
    <source>
        <dbReference type="ARBA" id="ARBA00001206"/>
    </source>
</evidence>
<accession>A0ABX0SBW8</accession>
<comment type="pathway">
    <text evidence="3 14 15">Cofactor biosynthesis; coenzyme A biosynthesis; CoA from (R)-pantothenate: step 1/5.</text>
</comment>
<keyword evidence="12 14" id="KW-0173">Coenzyme A biosynthesis</keyword>
<keyword evidence="11 14" id="KW-0067">ATP-binding</keyword>
<evidence type="ECO:0000256" key="13">
    <source>
        <dbReference type="ARBA" id="ARBA00032866"/>
    </source>
</evidence>
<sequence>MSSPWVTLARQDWADLARDGHIRLDSTTVNRLRGLGDPTDERDVAEVYLPLTQLIHLHRMHHDQLYAESNDFLHISPSPTPFVIGVAGSVAVGKSTTARLLQELLRRTPGNPKVELITTDGFLYPNAVLIERGILDKKGFPESYDRRALLDFVVAVKSGAATVTAPTYSHVIYDIVPDKLLTIERPDILIVEGLNVLQPAHVARPGGAGLAVSDFFDFSVYVDADAAAIRDWFITRFLALRDTAFRDPDSYFRAYARMTDDEAVEAGGHVWDTINAPNLVHNIEPTKDRATVILRKCANHVIHSVQIRKI</sequence>
<evidence type="ECO:0000256" key="9">
    <source>
        <dbReference type="ARBA" id="ARBA00022741"/>
    </source>
</evidence>
<keyword evidence="9 14" id="KW-0547">Nucleotide-binding</keyword>
<name>A0ABX0SBW8_9ACTN</name>
<protein>
    <recommendedName>
        <fullName evidence="6 14">Pantothenate kinase</fullName>
        <ecNumber evidence="5 14">2.7.1.33</ecNumber>
    </recommendedName>
    <alternativeName>
        <fullName evidence="13 14">Pantothenic acid kinase</fullName>
    </alternativeName>
</protein>
<dbReference type="HAMAP" id="MF_00215">
    <property type="entry name" value="Pantothen_kinase_1"/>
    <property type="match status" value="1"/>
</dbReference>
<keyword evidence="10 14" id="KW-0418">Kinase</keyword>
<evidence type="ECO:0000313" key="17">
    <source>
        <dbReference type="EMBL" id="NIH55877.1"/>
    </source>
</evidence>
<dbReference type="EC" id="2.7.1.33" evidence="5 14"/>
<evidence type="ECO:0000256" key="6">
    <source>
        <dbReference type="ARBA" id="ARBA00015080"/>
    </source>
</evidence>
<evidence type="ECO:0000259" key="16">
    <source>
        <dbReference type="Pfam" id="PF00485"/>
    </source>
</evidence>
<keyword evidence="8 14" id="KW-0808">Transferase</keyword>
<evidence type="ECO:0000256" key="15">
    <source>
        <dbReference type="RuleBase" id="RU003530"/>
    </source>
</evidence>
<evidence type="ECO:0000256" key="3">
    <source>
        <dbReference type="ARBA" id="ARBA00005225"/>
    </source>
</evidence>
<evidence type="ECO:0000256" key="11">
    <source>
        <dbReference type="ARBA" id="ARBA00022840"/>
    </source>
</evidence>
<evidence type="ECO:0000256" key="5">
    <source>
        <dbReference type="ARBA" id="ARBA00012102"/>
    </source>
</evidence>